<dbReference type="AlphaFoldDB" id="A0A2P2Q6J6"/>
<proteinExistence type="predicted"/>
<protein>
    <submittedName>
        <fullName evidence="1">Uncharacterized protein</fullName>
    </submittedName>
</protein>
<dbReference type="EMBL" id="GGEC01082128">
    <property type="protein sequence ID" value="MBX62612.1"/>
    <property type="molecule type" value="Transcribed_RNA"/>
</dbReference>
<evidence type="ECO:0000313" key="1">
    <source>
        <dbReference type="EMBL" id="MBX62612.1"/>
    </source>
</evidence>
<organism evidence="1">
    <name type="scientific">Rhizophora mucronata</name>
    <name type="common">Asiatic mangrove</name>
    <dbReference type="NCBI Taxonomy" id="61149"/>
    <lineage>
        <taxon>Eukaryota</taxon>
        <taxon>Viridiplantae</taxon>
        <taxon>Streptophyta</taxon>
        <taxon>Embryophyta</taxon>
        <taxon>Tracheophyta</taxon>
        <taxon>Spermatophyta</taxon>
        <taxon>Magnoliopsida</taxon>
        <taxon>eudicotyledons</taxon>
        <taxon>Gunneridae</taxon>
        <taxon>Pentapetalae</taxon>
        <taxon>rosids</taxon>
        <taxon>fabids</taxon>
        <taxon>Malpighiales</taxon>
        <taxon>Rhizophoraceae</taxon>
        <taxon>Rhizophora</taxon>
    </lineage>
</organism>
<name>A0A2P2Q6J6_RHIMU</name>
<accession>A0A2P2Q6J6</accession>
<reference evidence="1" key="1">
    <citation type="submission" date="2018-02" db="EMBL/GenBank/DDBJ databases">
        <title>Rhizophora mucronata_Transcriptome.</title>
        <authorList>
            <person name="Meera S.P."/>
            <person name="Sreeshan A."/>
            <person name="Augustine A."/>
        </authorList>
    </citation>
    <scope>NUCLEOTIDE SEQUENCE</scope>
    <source>
        <tissue evidence="1">Leaf</tissue>
    </source>
</reference>
<sequence>MTWGFRYGQALLSQSLPFSVIQIQERMKIEFTFQFLWGRETKTDSSRMISLMGIHIYHLSFQQIMLQQLILCVIGQRRFSISKLCVNTTQQKPCSVAKTRHT</sequence>